<gene>
    <name evidence="2" type="ORF">Cch01nite_16400</name>
</gene>
<feature type="compositionally biased region" description="Low complexity" evidence="1">
    <location>
        <begin position="11"/>
        <end position="23"/>
    </location>
</feature>
<dbReference type="EMBL" id="BONK01000005">
    <property type="protein sequence ID" value="GIG20916.1"/>
    <property type="molecule type" value="Genomic_DNA"/>
</dbReference>
<accession>A0A919U0Z8</accession>
<reference evidence="2" key="1">
    <citation type="submission" date="2021-01" db="EMBL/GenBank/DDBJ databases">
        <title>Whole genome shotgun sequence of Cellulomonas chitinilytica NBRC 110799.</title>
        <authorList>
            <person name="Komaki H."/>
            <person name="Tamura T."/>
        </authorList>
    </citation>
    <scope>NUCLEOTIDE SEQUENCE</scope>
    <source>
        <strain evidence="2">NBRC 110799</strain>
    </source>
</reference>
<dbReference type="Proteomes" id="UP000632740">
    <property type="component" value="Unassembled WGS sequence"/>
</dbReference>
<name>A0A919U0Z8_9CELL</name>
<evidence type="ECO:0000313" key="3">
    <source>
        <dbReference type="Proteomes" id="UP000632740"/>
    </source>
</evidence>
<comment type="caution">
    <text evidence="2">The sequence shown here is derived from an EMBL/GenBank/DDBJ whole genome shotgun (WGS) entry which is preliminary data.</text>
</comment>
<keyword evidence="3" id="KW-1185">Reference proteome</keyword>
<evidence type="ECO:0000313" key="2">
    <source>
        <dbReference type="EMBL" id="GIG20916.1"/>
    </source>
</evidence>
<feature type="region of interest" description="Disordered" evidence="1">
    <location>
        <begin position="1"/>
        <end position="81"/>
    </location>
</feature>
<feature type="compositionally biased region" description="Low complexity" evidence="1">
    <location>
        <begin position="64"/>
        <end position="78"/>
    </location>
</feature>
<evidence type="ECO:0000256" key="1">
    <source>
        <dbReference type="SAM" id="MobiDB-lite"/>
    </source>
</evidence>
<proteinExistence type="predicted"/>
<organism evidence="2 3">
    <name type="scientific">Cellulomonas chitinilytica</name>
    <dbReference type="NCBI Taxonomy" id="398759"/>
    <lineage>
        <taxon>Bacteria</taxon>
        <taxon>Bacillati</taxon>
        <taxon>Actinomycetota</taxon>
        <taxon>Actinomycetes</taxon>
        <taxon>Micrococcales</taxon>
        <taxon>Cellulomonadaceae</taxon>
        <taxon>Cellulomonas</taxon>
    </lineage>
</organism>
<sequence length="122" mass="12264">MTMLLRNGPVARRSSGASRATARTGDDERRGATVSTTSGTDTDAGPDDVAARPTPASVRRDASTDGTAGAPSAGPTGDAHVDEALTRLDGLDDAPLREHVAAFDAVHGALQDRLADAEGAGA</sequence>
<dbReference type="AlphaFoldDB" id="A0A919U0Z8"/>
<protein>
    <submittedName>
        <fullName evidence="2">Uncharacterized protein</fullName>
    </submittedName>
</protein>